<evidence type="ECO:0000313" key="6">
    <source>
        <dbReference type="EMBL" id="NEG69119.1"/>
    </source>
</evidence>
<keyword evidence="2 6" id="KW-0489">Methyltransferase</keyword>
<comment type="similarity">
    <text evidence="1">Belongs to the methyltransferase superfamily.</text>
</comment>
<dbReference type="PANTHER" id="PTHR44942:SF4">
    <property type="entry name" value="METHYLTRANSFERASE TYPE 11 DOMAIN-CONTAINING PROTEIN"/>
    <property type="match status" value="1"/>
</dbReference>
<gene>
    <name evidence="6" type="ORF">F6S87_00445</name>
</gene>
<evidence type="ECO:0000256" key="2">
    <source>
        <dbReference type="ARBA" id="ARBA00022603"/>
    </source>
</evidence>
<evidence type="ECO:0000256" key="3">
    <source>
        <dbReference type="ARBA" id="ARBA00022679"/>
    </source>
</evidence>
<feature type="compositionally biased region" description="Polar residues" evidence="4">
    <location>
        <begin position="40"/>
        <end position="50"/>
    </location>
</feature>
<dbReference type="Gene3D" id="3.40.50.150">
    <property type="entry name" value="Vaccinia Virus protein VP39"/>
    <property type="match status" value="1"/>
</dbReference>
<dbReference type="InterPro" id="IPR051052">
    <property type="entry name" value="Diverse_substrate_MTase"/>
</dbReference>
<dbReference type="GO" id="GO:0032259">
    <property type="term" value="P:methylation"/>
    <property type="evidence" value="ECO:0007669"/>
    <property type="project" value="UniProtKB-KW"/>
</dbReference>
<evidence type="ECO:0000256" key="4">
    <source>
        <dbReference type="SAM" id="MobiDB-lite"/>
    </source>
</evidence>
<evidence type="ECO:0000313" key="7">
    <source>
        <dbReference type="Proteomes" id="UP000469292"/>
    </source>
</evidence>
<dbReference type="InterPro" id="IPR013216">
    <property type="entry name" value="Methyltransf_11"/>
</dbReference>
<reference evidence="6 7" key="1">
    <citation type="submission" date="2019-09" db="EMBL/GenBank/DDBJ databases">
        <title>Phylogenetic characterization of a novel taxon of the genus Bifidobacterium: Bifidobacterium choloepi sp. nov.</title>
        <authorList>
            <person name="Modesto M."/>
            <person name="Satti M."/>
        </authorList>
    </citation>
    <scope>NUCLEOTIDE SEQUENCE [LARGE SCALE GENOMIC DNA]</scope>
    <source>
        <strain evidence="6 7">BRDM6</strain>
    </source>
</reference>
<dbReference type="InterPro" id="IPR029063">
    <property type="entry name" value="SAM-dependent_MTases_sf"/>
</dbReference>
<dbReference type="PANTHER" id="PTHR44942">
    <property type="entry name" value="METHYLTRANSF_11 DOMAIN-CONTAINING PROTEIN"/>
    <property type="match status" value="1"/>
</dbReference>
<dbReference type="AlphaFoldDB" id="A0A6I5N0D9"/>
<proteinExistence type="inferred from homology"/>
<dbReference type="Proteomes" id="UP000469292">
    <property type="component" value="Unassembled WGS sequence"/>
</dbReference>
<accession>A0A6I5N0D9</accession>
<dbReference type="SUPFAM" id="SSF53335">
    <property type="entry name" value="S-adenosyl-L-methionine-dependent methyltransferases"/>
    <property type="match status" value="1"/>
</dbReference>
<keyword evidence="7" id="KW-1185">Reference proteome</keyword>
<evidence type="ECO:0000259" key="5">
    <source>
        <dbReference type="Pfam" id="PF08241"/>
    </source>
</evidence>
<organism evidence="6 7">
    <name type="scientific">Bifidobacterium choloepi</name>
    <dbReference type="NCBI Taxonomy" id="2614131"/>
    <lineage>
        <taxon>Bacteria</taxon>
        <taxon>Bacillati</taxon>
        <taxon>Actinomycetota</taxon>
        <taxon>Actinomycetes</taxon>
        <taxon>Bifidobacteriales</taxon>
        <taxon>Bifidobacteriaceae</taxon>
        <taxon>Bifidobacterium</taxon>
    </lineage>
</organism>
<sequence>MAFLQPIRGRQEGFFVAIPHAVAAGHVLSEQKKSAPDTAESPTVNGNHSPLTEGRPLMTQDHGIGGFNGKAALYDSSRPGYAPALFETLKAQCGLDATSPIVEVGAGTGKFTVGLLGISGRVTAVEPNPDMRAIGERLRDHYPTLTVVDGTDVHTGLPDHCADLICAAQAFHWFDVDGFRKESLRVLKESDRSYAALVWNTHNRNDEVWHRVRAAMAEVNEDFPGEMADLIADAGEIGTYFGGPFEHFEFPNAQRYDEESFVTRCQSSSWAPSPQDGTFETYTAAIRDIFHSFARDGHVTLQMNSELYLGHVAA</sequence>
<dbReference type="Pfam" id="PF08241">
    <property type="entry name" value="Methyltransf_11"/>
    <property type="match status" value="1"/>
</dbReference>
<dbReference type="EMBL" id="VYSG01000001">
    <property type="protein sequence ID" value="NEG69119.1"/>
    <property type="molecule type" value="Genomic_DNA"/>
</dbReference>
<evidence type="ECO:0000256" key="1">
    <source>
        <dbReference type="ARBA" id="ARBA00008361"/>
    </source>
</evidence>
<feature type="region of interest" description="Disordered" evidence="4">
    <location>
        <begin position="29"/>
        <end position="54"/>
    </location>
</feature>
<feature type="domain" description="Methyltransferase type 11" evidence="5">
    <location>
        <begin position="102"/>
        <end position="189"/>
    </location>
</feature>
<name>A0A6I5N0D9_9BIFI</name>
<protein>
    <submittedName>
        <fullName evidence="6">Class I SAM-dependent methyltransferase</fullName>
    </submittedName>
</protein>
<dbReference type="GO" id="GO:0008757">
    <property type="term" value="F:S-adenosylmethionine-dependent methyltransferase activity"/>
    <property type="evidence" value="ECO:0007669"/>
    <property type="project" value="InterPro"/>
</dbReference>
<comment type="caution">
    <text evidence="6">The sequence shown here is derived from an EMBL/GenBank/DDBJ whole genome shotgun (WGS) entry which is preliminary data.</text>
</comment>
<dbReference type="CDD" id="cd02440">
    <property type="entry name" value="AdoMet_MTases"/>
    <property type="match status" value="1"/>
</dbReference>
<keyword evidence="3 6" id="KW-0808">Transferase</keyword>